<organism evidence="1 2">
    <name type="scientific">Prochlorococcus marinus str. MIT 9201</name>
    <dbReference type="NCBI Taxonomy" id="93057"/>
    <lineage>
        <taxon>Bacteria</taxon>
        <taxon>Bacillati</taxon>
        <taxon>Cyanobacteriota</taxon>
        <taxon>Cyanophyceae</taxon>
        <taxon>Synechococcales</taxon>
        <taxon>Prochlorococcaceae</taxon>
        <taxon>Prochlorococcus</taxon>
    </lineage>
</organism>
<evidence type="ECO:0000313" key="1">
    <source>
        <dbReference type="EMBL" id="KGF97690.1"/>
    </source>
</evidence>
<protein>
    <submittedName>
        <fullName evidence="1">Uncharacterized protein</fullName>
    </submittedName>
</protein>
<dbReference type="EMBL" id="JNAL01000005">
    <property type="protein sequence ID" value="KGF97690.1"/>
    <property type="molecule type" value="Genomic_DNA"/>
</dbReference>
<gene>
    <name evidence="1" type="ORF">EU95_0157</name>
</gene>
<comment type="caution">
    <text evidence="1">The sequence shown here is derived from an EMBL/GenBank/DDBJ whole genome shotgun (WGS) entry which is preliminary data.</text>
</comment>
<accession>A0A0A2A7Y0</accession>
<proteinExistence type="predicted"/>
<dbReference type="AlphaFoldDB" id="A0A0A2A7Y0"/>
<reference evidence="2" key="1">
    <citation type="journal article" date="2014" name="Sci. Data">
        <title>Genomes of diverse isolates of the marine cyanobacterium Prochlorococcus.</title>
        <authorList>
            <person name="Biller S."/>
            <person name="Berube P."/>
            <person name="Thompson J."/>
            <person name="Kelly L."/>
            <person name="Roggensack S."/>
            <person name="Awad L."/>
            <person name="Roache-Johnson K."/>
            <person name="Ding H."/>
            <person name="Giovannoni S.J."/>
            <person name="Moore L.R."/>
            <person name="Chisholm S.W."/>
        </authorList>
    </citation>
    <scope>NUCLEOTIDE SEQUENCE [LARGE SCALE GENOMIC DNA]</scope>
    <source>
        <strain evidence="2">MIT 9201</strain>
    </source>
</reference>
<name>A0A0A2A7Y0_PROMR</name>
<sequence length="46" mass="5366">MVRKNLFVILISFAYVVEGININIKPVMINESIYLLMFRFILKGFG</sequence>
<evidence type="ECO:0000313" key="2">
    <source>
        <dbReference type="Proteomes" id="UP000030355"/>
    </source>
</evidence>
<dbReference type="Proteomes" id="UP000030355">
    <property type="component" value="Unassembled WGS sequence"/>
</dbReference>